<dbReference type="GO" id="GO:0019262">
    <property type="term" value="P:N-acetylneuraminate catabolic process"/>
    <property type="evidence" value="ECO:0007669"/>
    <property type="project" value="TreeGrafter"/>
</dbReference>
<proteinExistence type="inferred from homology"/>
<keyword evidence="8" id="KW-1185">Reference proteome</keyword>
<dbReference type="GO" id="GO:0005737">
    <property type="term" value="C:cytoplasm"/>
    <property type="evidence" value="ECO:0007669"/>
    <property type="project" value="TreeGrafter"/>
</dbReference>
<dbReference type="PANTHER" id="PTHR11280">
    <property type="entry name" value="GLUCOSAMINE-6-PHOSPHATE ISOMERASE"/>
    <property type="match status" value="1"/>
</dbReference>
<dbReference type="CGD" id="CAL0000163529">
    <property type="gene designation" value="Cd36_65540"/>
</dbReference>
<accession>B9WJF4</accession>
<dbReference type="SUPFAM" id="SSF100950">
    <property type="entry name" value="NagB/RpiA/CoA transferase-like"/>
    <property type="match status" value="1"/>
</dbReference>
<comment type="catalytic activity">
    <reaction evidence="1 4">
        <text>alpha-D-glucosamine 6-phosphate + H2O = beta-D-fructose 6-phosphate + NH4(+)</text>
        <dbReference type="Rhea" id="RHEA:12172"/>
        <dbReference type="ChEBI" id="CHEBI:15377"/>
        <dbReference type="ChEBI" id="CHEBI:28938"/>
        <dbReference type="ChEBI" id="CHEBI:57634"/>
        <dbReference type="ChEBI" id="CHEBI:75989"/>
        <dbReference type="EC" id="3.5.99.6"/>
    </reaction>
</comment>
<evidence type="ECO:0000256" key="3">
    <source>
        <dbReference type="ARBA" id="ARBA00022801"/>
    </source>
</evidence>
<dbReference type="GO" id="GO:0004342">
    <property type="term" value="F:glucosamine-6-phosphate deaminase activity"/>
    <property type="evidence" value="ECO:0007669"/>
    <property type="project" value="UniProtKB-UniRule"/>
</dbReference>
<dbReference type="KEGG" id="cdu:CD36_65540"/>
<evidence type="ECO:0000313" key="7">
    <source>
        <dbReference type="EMBL" id="CAX41377.1"/>
    </source>
</evidence>
<keyword evidence="3 4" id="KW-0378">Hydrolase</keyword>
<sequence length="282" mass="31512">MQPLPKKCNHHLISHIRSIICPSRRNENRTSSSTMRQAIFSNPNDAAEYLANYIIAKINASTKPFVLGLPTGSSPEGIYAKLIEAYKQGRVSFKNVVTFNMDEYLGLAPSDLQSYHYFMYDKLFNHIDIPRENIHILNGLAKNIDEECASYERKIKQYGKIDLFLGGLGPEGHLAFNEAGSSRDSKTRKVELVESTIKANCRFFDNDESKVPKYALSVGISTILDNSQEIAIIVLGKNKQFALDKTINGKPNDPKYPSSYLQDHANVLIVCDHAAAGLKSKL</sequence>
<dbReference type="GeneID" id="8048698"/>
<evidence type="ECO:0000259" key="5">
    <source>
        <dbReference type="Pfam" id="PF01182"/>
    </source>
</evidence>
<dbReference type="NCBIfam" id="TIGR00502">
    <property type="entry name" value="nagB"/>
    <property type="match status" value="1"/>
</dbReference>
<dbReference type="EMBL" id="FM992693">
    <property type="protein sequence ID" value="CAX41377.1"/>
    <property type="molecule type" value="Genomic_DNA"/>
</dbReference>
<dbReference type="InterPro" id="IPR037171">
    <property type="entry name" value="NagB/RpiA_transferase-like"/>
</dbReference>
<dbReference type="eggNOG" id="KOG3148">
    <property type="taxonomic scope" value="Eukaryota"/>
</dbReference>
<dbReference type="GO" id="GO:0006043">
    <property type="term" value="P:glucosamine catabolic process"/>
    <property type="evidence" value="ECO:0007669"/>
    <property type="project" value="TreeGrafter"/>
</dbReference>
<evidence type="ECO:0000256" key="1">
    <source>
        <dbReference type="ARBA" id="ARBA00000644"/>
    </source>
</evidence>
<dbReference type="HOGENOM" id="CLU_049611_0_1_1"/>
<dbReference type="InterPro" id="IPR006148">
    <property type="entry name" value="Glc/Gal-6P_isomerase"/>
</dbReference>
<dbReference type="Gene3D" id="3.40.50.1360">
    <property type="match status" value="1"/>
</dbReference>
<dbReference type="PANTHER" id="PTHR11280:SF5">
    <property type="entry name" value="GLUCOSAMINE-6-PHOSPHATE ISOMERASE"/>
    <property type="match status" value="1"/>
</dbReference>
<feature type="domain" description="Glucosamine/galactosamine-6-phosphate isomerase" evidence="5">
    <location>
        <begin position="43"/>
        <end position="266"/>
    </location>
</feature>
<dbReference type="PROSITE" id="PS01161">
    <property type="entry name" value="GLC_GALNAC_ISOMERASE"/>
    <property type="match status" value="1"/>
</dbReference>
<dbReference type="GO" id="GO:0006046">
    <property type="term" value="P:N-acetylglucosamine catabolic process"/>
    <property type="evidence" value="ECO:0007669"/>
    <property type="project" value="TreeGrafter"/>
</dbReference>
<dbReference type="GO" id="GO:0005975">
    <property type="term" value="P:carbohydrate metabolic process"/>
    <property type="evidence" value="ECO:0007669"/>
    <property type="project" value="InterPro"/>
</dbReference>
<dbReference type="VEuPathDB" id="FungiDB:CD36_65540"/>
<reference evidence="7 8" key="1">
    <citation type="journal article" date="2009" name="Genome Res.">
        <title>Comparative genomics of the fungal pathogens Candida dubliniensis and Candida albicans.</title>
        <authorList>
            <person name="Jackson A.P."/>
            <person name="Gamble J.A."/>
            <person name="Yeomans T."/>
            <person name="Moran G.P."/>
            <person name="Saunders D."/>
            <person name="Harris D."/>
            <person name="Aslett M."/>
            <person name="Barrell J.F."/>
            <person name="Butler G."/>
            <person name="Citiulo F."/>
            <person name="Coleman D.C."/>
            <person name="de Groot P.W.J."/>
            <person name="Goodwin T.J."/>
            <person name="Quail M.A."/>
            <person name="McQuillan J."/>
            <person name="Munro C.A."/>
            <person name="Pain A."/>
            <person name="Poulter R.T."/>
            <person name="Rajandream M.A."/>
            <person name="Renauld H."/>
            <person name="Spiering M.J."/>
            <person name="Tivey A."/>
            <person name="Gow N.A.R."/>
            <person name="Barrell B."/>
            <person name="Sullivan D.J."/>
            <person name="Berriman M."/>
        </authorList>
    </citation>
    <scope>NUCLEOTIDE SEQUENCE [LARGE SCALE GENOMIC DNA]</scope>
    <source>
        <strain evidence="8">CD36 / ATCC MYA-646 / CBS 7987 / NCPF 3949 / NRRL Y-17841</strain>
    </source>
</reference>
<dbReference type="Proteomes" id="UP000002605">
    <property type="component" value="Chromosome 6"/>
</dbReference>
<dbReference type="OrthoDB" id="7663298at2759"/>
<comment type="similarity">
    <text evidence="2 4">Belongs to the glucosamine/galactosamine-6-phosphate isomerase family.</text>
</comment>
<dbReference type="InterPro" id="IPR004547">
    <property type="entry name" value="Glucosamine6P_isomerase"/>
</dbReference>
<organism evidence="7 8">
    <name type="scientific">Candida dubliniensis (strain CD36 / ATCC MYA-646 / CBS 7987 / NCPF 3949 / NRRL Y-17841)</name>
    <name type="common">Yeast</name>
    <dbReference type="NCBI Taxonomy" id="573826"/>
    <lineage>
        <taxon>Eukaryota</taxon>
        <taxon>Fungi</taxon>
        <taxon>Dikarya</taxon>
        <taxon>Ascomycota</taxon>
        <taxon>Saccharomycotina</taxon>
        <taxon>Pichiomycetes</taxon>
        <taxon>Debaryomycetaceae</taxon>
        <taxon>Candida/Lodderomyces clade</taxon>
        <taxon>Candida</taxon>
    </lineage>
</organism>
<name>B9WJF4_CANDC</name>
<evidence type="ECO:0000313" key="8">
    <source>
        <dbReference type="Proteomes" id="UP000002605"/>
    </source>
</evidence>
<evidence type="ECO:0000256" key="4">
    <source>
        <dbReference type="RuleBase" id="RU361197"/>
    </source>
</evidence>
<dbReference type="GO" id="GO:0042802">
    <property type="term" value="F:identical protein binding"/>
    <property type="evidence" value="ECO:0007669"/>
    <property type="project" value="TreeGrafter"/>
</dbReference>
<dbReference type="Pfam" id="PF01182">
    <property type="entry name" value="Glucosamine_iso"/>
    <property type="match status" value="1"/>
</dbReference>
<evidence type="ECO:0000256" key="2">
    <source>
        <dbReference type="ARBA" id="ARBA00005526"/>
    </source>
</evidence>
<dbReference type="InterPro" id="IPR018321">
    <property type="entry name" value="Glucosamine6P_isomerase_CS"/>
</dbReference>
<dbReference type="EC" id="3.5.99.6" evidence="4"/>
<dbReference type="RefSeq" id="XP_002421216.1">
    <property type="nucleotide sequence ID" value="XM_002421171.1"/>
</dbReference>
<gene>
    <name evidence="7" type="primary">NAG1</name>
    <name evidence="6" type="ordered locus">Cd36_65540</name>
    <name evidence="7" type="ORF">CD36_65540</name>
</gene>
<protein>
    <recommendedName>
        <fullName evidence="4">Glucosamine-6-phosphate isomerase</fullName>
        <ecNumber evidence="4">3.5.99.6</ecNumber>
    </recommendedName>
    <alternativeName>
        <fullName evidence="4">Glucosamine-6-phosphate isomerase</fullName>
    </alternativeName>
</protein>
<keyword evidence="4" id="KW-0119">Carbohydrate metabolism</keyword>
<dbReference type="CDD" id="cd01399">
    <property type="entry name" value="GlcN6P_deaminase"/>
    <property type="match status" value="1"/>
</dbReference>
<evidence type="ECO:0000313" key="6">
    <source>
        <dbReference type="CGD" id="CAL0000163529"/>
    </source>
</evidence>
<dbReference type="AlphaFoldDB" id="B9WJF4"/>